<evidence type="ECO:0000256" key="6">
    <source>
        <dbReference type="ARBA" id="ARBA00023004"/>
    </source>
</evidence>
<evidence type="ECO:0000256" key="2">
    <source>
        <dbReference type="ARBA" id="ARBA00008751"/>
    </source>
</evidence>
<evidence type="ECO:0000256" key="1">
    <source>
        <dbReference type="ARBA" id="ARBA00001962"/>
    </source>
</evidence>
<comment type="cofactor">
    <cofactor evidence="1">
        <name>Fe cation</name>
        <dbReference type="ChEBI" id="CHEBI:24875"/>
    </cofactor>
</comment>
<dbReference type="Pfam" id="PF00355">
    <property type="entry name" value="Rieske"/>
    <property type="match status" value="1"/>
</dbReference>
<dbReference type="Gene3D" id="3.90.380.10">
    <property type="entry name" value="Naphthalene 1,2-dioxygenase Alpha Subunit, Chain A, domain 1"/>
    <property type="match status" value="1"/>
</dbReference>
<accession>A0ABN8AM73</accession>
<protein>
    <submittedName>
        <fullName evidence="9">(2Fe-2S)-binding protein</fullName>
    </submittedName>
</protein>
<keyword evidence="4" id="KW-0479">Metal-binding</keyword>
<dbReference type="PANTHER" id="PTHR43756:SF5">
    <property type="entry name" value="CHOLINE MONOOXYGENASE, CHLOROPLASTIC"/>
    <property type="match status" value="1"/>
</dbReference>
<reference evidence="9 10" key="1">
    <citation type="submission" date="2021-10" db="EMBL/GenBank/DDBJ databases">
        <authorList>
            <person name="Koch H."/>
        </authorList>
    </citation>
    <scope>NUCLEOTIDE SEQUENCE [LARGE SCALE GENOMIC DNA]</scope>
    <source>
        <strain evidence="9">6680</strain>
    </source>
</reference>
<dbReference type="PROSITE" id="PS51296">
    <property type="entry name" value="RIESKE"/>
    <property type="match status" value="1"/>
</dbReference>
<keyword evidence="10" id="KW-1185">Reference proteome</keyword>
<dbReference type="PANTHER" id="PTHR43756">
    <property type="entry name" value="CHOLINE MONOOXYGENASE, CHLOROPLASTIC"/>
    <property type="match status" value="1"/>
</dbReference>
<keyword evidence="5" id="KW-0560">Oxidoreductase</keyword>
<dbReference type="Proteomes" id="UP000839052">
    <property type="component" value="Chromosome"/>
</dbReference>
<dbReference type="Gene3D" id="2.102.10.10">
    <property type="entry name" value="Rieske [2Fe-2S] iron-sulphur domain"/>
    <property type="match status" value="1"/>
</dbReference>
<evidence type="ECO:0000259" key="8">
    <source>
        <dbReference type="PROSITE" id="PS51296"/>
    </source>
</evidence>
<feature type="domain" description="Rieske" evidence="8">
    <location>
        <begin position="40"/>
        <end position="141"/>
    </location>
</feature>
<evidence type="ECO:0000256" key="3">
    <source>
        <dbReference type="ARBA" id="ARBA00022714"/>
    </source>
</evidence>
<sequence length="369" mass="43158">MSEIAKIYQLTQVLTQPPLRWYFDPKILEIEQRILFDDGPGYIGHELLVPNLGDYHVLDWMDNAKMLVRNKNGVELLSNICRHRQAIMLEGRGSAKNIVCPLHRWTYQLDGKLLGAPRFPQNPCRDLNKTPLQHWNGLQFAGKRNITKDLADIPALKELDFSNYQLDRVEIDEYAFNWKTFIEVYQEDYHVAPFHPGLGKFVNCDDLHWEFGDWYSVQTVGINHDLRKAGSAAYGKWQEEVLRYSNGTLPKYGAIWLTYYPNIMVEWYPNTLVVSTVIPRGVDACTNIMEFYYPEDIVLFERDFVEAEKAAYRETALEDDTICLKMHQGRKWLYQHGIEDAGPYQSPTEDGLLHFHEFLRRQLDPHLEK</sequence>
<evidence type="ECO:0000313" key="9">
    <source>
        <dbReference type="EMBL" id="CAG9931672.1"/>
    </source>
</evidence>
<comment type="similarity">
    <text evidence="2">Belongs to the bacterial ring-hydroxylating dioxygenase alpha subunit family.</text>
</comment>
<dbReference type="InterPro" id="IPR001663">
    <property type="entry name" value="Rng_hydr_dOase-A"/>
</dbReference>
<proteinExistence type="inferred from homology"/>
<dbReference type="RefSeq" id="WP_239795746.1">
    <property type="nucleotide sequence ID" value="NZ_OU912926.1"/>
</dbReference>
<dbReference type="CDD" id="cd03469">
    <property type="entry name" value="Rieske_RO_Alpha_N"/>
    <property type="match status" value="1"/>
</dbReference>
<dbReference type="InterPro" id="IPR017941">
    <property type="entry name" value="Rieske_2Fe-2S"/>
</dbReference>
<keyword evidence="3" id="KW-0001">2Fe-2S</keyword>
<keyword evidence="6" id="KW-0408">Iron</keyword>
<evidence type="ECO:0000256" key="7">
    <source>
        <dbReference type="ARBA" id="ARBA00023014"/>
    </source>
</evidence>
<dbReference type="InterPro" id="IPR036922">
    <property type="entry name" value="Rieske_2Fe-2S_sf"/>
</dbReference>
<evidence type="ECO:0000256" key="4">
    <source>
        <dbReference type="ARBA" id="ARBA00022723"/>
    </source>
</evidence>
<dbReference type="CDD" id="cd00680">
    <property type="entry name" value="RHO_alpha_C"/>
    <property type="match status" value="1"/>
</dbReference>
<dbReference type="EMBL" id="OU912926">
    <property type="protein sequence ID" value="CAG9931672.1"/>
    <property type="molecule type" value="Genomic_DNA"/>
</dbReference>
<dbReference type="InterPro" id="IPR015879">
    <property type="entry name" value="Ring_hydroxy_dOase_asu_C_dom"/>
</dbReference>
<keyword evidence="7" id="KW-0411">Iron-sulfur</keyword>
<gene>
    <name evidence="9" type="ORF">NTG6680_0419</name>
</gene>
<dbReference type="SUPFAM" id="SSF50022">
    <property type="entry name" value="ISP domain"/>
    <property type="match status" value="1"/>
</dbReference>
<organism evidence="9 10">
    <name type="scientific">Candidatus Nitrotoga arctica</name>
    <dbReference type="NCBI Taxonomy" id="453162"/>
    <lineage>
        <taxon>Bacteria</taxon>
        <taxon>Pseudomonadati</taxon>
        <taxon>Pseudomonadota</taxon>
        <taxon>Betaproteobacteria</taxon>
        <taxon>Nitrosomonadales</taxon>
        <taxon>Gallionellaceae</taxon>
        <taxon>Candidatus Nitrotoga</taxon>
    </lineage>
</organism>
<name>A0ABN8AM73_9PROT</name>
<evidence type="ECO:0000256" key="5">
    <source>
        <dbReference type="ARBA" id="ARBA00023002"/>
    </source>
</evidence>
<dbReference type="SUPFAM" id="SSF55961">
    <property type="entry name" value="Bet v1-like"/>
    <property type="match status" value="1"/>
</dbReference>
<evidence type="ECO:0000313" key="10">
    <source>
        <dbReference type="Proteomes" id="UP000839052"/>
    </source>
</evidence>
<dbReference type="Pfam" id="PF00848">
    <property type="entry name" value="Ring_hydroxyl_A"/>
    <property type="match status" value="1"/>
</dbReference>